<dbReference type="RefSeq" id="WP_165097716.1">
    <property type="nucleotide sequence ID" value="NZ_CP049056.1"/>
</dbReference>
<dbReference type="Gene3D" id="3.40.1440.10">
    <property type="entry name" value="GIY-YIG endonuclease"/>
    <property type="match status" value="1"/>
</dbReference>
<dbReference type="InterPro" id="IPR001943">
    <property type="entry name" value="UVR_dom"/>
</dbReference>
<name>A0A7L5BXL7_9RHOB</name>
<evidence type="ECO:0000313" key="11">
    <source>
        <dbReference type="EMBL" id="QIE55588.1"/>
    </source>
</evidence>
<reference evidence="11 12" key="1">
    <citation type="submission" date="2020-02" db="EMBL/GenBank/DDBJ databases">
        <title>complete genome sequence of Rhodobacteraceae bacterium.</title>
        <authorList>
            <person name="Park J."/>
            <person name="Kim Y.-S."/>
            <person name="Kim K.-H."/>
        </authorList>
    </citation>
    <scope>NUCLEOTIDE SEQUENCE [LARGE SCALE GENOMIC DNA]</scope>
    <source>
        <strain evidence="11 12">RR4-56</strain>
    </source>
</reference>
<dbReference type="KEGG" id="hdh:G5B40_09040"/>
<dbReference type="InterPro" id="IPR000305">
    <property type="entry name" value="GIY-YIG_endonuc"/>
</dbReference>
<dbReference type="Pfam" id="PF22920">
    <property type="entry name" value="UvrC_RNaseH"/>
    <property type="match status" value="1"/>
</dbReference>
<dbReference type="GO" id="GO:0003677">
    <property type="term" value="F:DNA binding"/>
    <property type="evidence" value="ECO:0007669"/>
    <property type="project" value="UniProtKB-UniRule"/>
</dbReference>
<dbReference type="SUPFAM" id="SSF47781">
    <property type="entry name" value="RuvA domain 2-like"/>
    <property type="match status" value="1"/>
</dbReference>
<dbReference type="Pfam" id="PF01541">
    <property type="entry name" value="GIY-YIG"/>
    <property type="match status" value="1"/>
</dbReference>
<keyword evidence="2 7" id="KW-0227">DNA damage</keyword>
<dbReference type="PROSITE" id="PS50165">
    <property type="entry name" value="UVRC"/>
    <property type="match status" value="1"/>
</dbReference>
<dbReference type="SUPFAM" id="SSF82771">
    <property type="entry name" value="GIY-YIG endonuclease"/>
    <property type="match status" value="1"/>
</dbReference>
<evidence type="ECO:0000256" key="6">
    <source>
        <dbReference type="ARBA" id="ARBA00023236"/>
    </source>
</evidence>
<keyword evidence="12" id="KW-1185">Reference proteome</keyword>
<evidence type="ECO:0000256" key="5">
    <source>
        <dbReference type="ARBA" id="ARBA00023204"/>
    </source>
</evidence>
<dbReference type="InterPro" id="IPR001162">
    <property type="entry name" value="UvrC_RNase_H_dom"/>
</dbReference>
<evidence type="ECO:0000256" key="2">
    <source>
        <dbReference type="ARBA" id="ARBA00022763"/>
    </source>
</evidence>
<dbReference type="PROSITE" id="PS50164">
    <property type="entry name" value="GIY_YIG"/>
    <property type="match status" value="1"/>
</dbReference>
<comment type="subunit">
    <text evidence="7">Interacts with UvrB in an incision complex.</text>
</comment>
<accession>A0A7L5BXL7</accession>
<dbReference type="Pfam" id="PF14520">
    <property type="entry name" value="HHH_5"/>
    <property type="match status" value="1"/>
</dbReference>
<feature type="domain" description="GIY-YIG" evidence="9">
    <location>
        <begin position="40"/>
        <end position="118"/>
    </location>
</feature>
<keyword evidence="3 7" id="KW-0228">DNA excision</keyword>
<organism evidence="11 12">
    <name type="scientific">Pikeienuella piscinae</name>
    <dbReference type="NCBI Taxonomy" id="2748098"/>
    <lineage>
        <taxon>Bacteria</taxon>
        <taxon>Pseudomonadati</taxon>
        <taxon>Pseudomonadota</taxon>
        <taxon>Alphaproteobacteria</taxon>
        <taxon>Rhodobacterales</taxon>
        <taxon>Paracoccaceae</taxon>
        <taxon>Pikeienuella</taxon>
    </lineage>
</organism>
<dbReference type="Pfam" id="PF08459">
    <property type="entry name" value="UvrC_RNaseH_dom"/>
    <property type="match status" value="1"/>
</dbReference>
<dbReference type="InterPro" id="IPR036876">
    <property type="entry name" value="UVR_dom_sf"/>
</dbReference>
<dbReference type="GO" id="GO:0009381">
    <property type="term" value="F:excinuclease ABC activity"/>
    <property type="evidence" value="ECO:0007669"/>
    <property type="project" value="UniProtKB-UniRule"/>
</dbReference>
<dbReference type="FunFam" id="3.40.1440.10:FF:000001">
    <property type="entry name" value="UvrABC system protein C"/>
    <property type="match status" value="1"/>
</dbReference>
<feature type="domain" description="UvrC family homology region profile" evidence="10">
    <location>
        <begin position="279"/>
        <end position="509"/>
    </location>
</feature>
<protein>
    <recommendedName>
        <fullName evidence="7">UvrABC system protein C</fullName>
        <shortName evidence="7">Protein UvrC</shortName>
    </recommendedName>
    <alternativeName>
        <fullName evidence="7">Excinuclease ABC subunit C</fullName>
    </alternativeName>
</protein>
<dbReference type="GO" id="GO:0006289">
    <property type="term" value="P:nucleotide-excision repair"/>
    <property type="evidence" value="ECO:0007669"/>
    <property type="project" value="UniProtKB-UniRule"/>
</dbReference>
<dbReference type="SMART" id="SM00278">
    <property type="entry name" value="HhH1"/>
    <property type="match status" value="2"/>
</dbReference>
<dbReference type="FunFam" id="3.30.420.340:FF:000001">
    <property type="entry name" value="UvrABC system protein C"/>
    <property type="match status" value="1"/>
</dbReference>
<dbReference type="HAMAP" id="MF_00203">
    <property type="entry name" value="UvrC"/>
    <property type="match status" value="1"/>
</dbReference>
<evidence type="ECO:0000259" key="8">
    <source>
        <dbReference type="PROSITE" id="PS50151"/>
    </source>
</evidence>
<dbReference type="Gene3D" id="1.10.150.20">
    <property type="entry name" value="5' to 3' exonuclease, C-terminal subdomain"/>
    <property type="match status" value="1"/>
</dbReference>
<dbReference type="InterPro" id="IPR047296">
    <property type="entry name" value="GIY-YIG_UvrC_Cho"/>
</dbReference>
<dbReference type="AlphaFoldDB" id="A0A7L5BXL7"/>
<dbReference type="EMBL" id="CP049056">
    <property type="protein sequence ID" value="QIE55588.1"/>
    <property type="molecule type" value="Genomic_DNA"/>
</dbReference>
<evidence type="ECO:0000259" key="10">
    <source>
        <dbReference type="PROSITE" id="PS50165"/>
    </source>
</evidence>
<evidence type="ECO:0000256" key="4">
    <source>
        <dbReference type="ARBA" id="ARBA00022881"/>
    </source>
</evidence>
<dbReference type="CDD" id="cd10434">
    <property type="entry name" value="GIY-YIG_UvrC_Cho"/>
    <property type="match status" value="1"/>
</dbReference>
<evidence type="ECO:0000256" key="1">
    <source>
        <dbReference type="ARBA" id="ARBA00022490"/>
    </source>
</evidence>
<dbReference type="GO" id="GO:0009380">
    <property type="term" value="C:excinuclease repair complex"/>
    <property type="evidence" value="ECO:0007669"/>
    <property type="project" value="InterPro"/>
</dbReference>
<comment type="function">
    <text evidence="7">The UvrABC repair system catalyzes the recognition and processing of DNA lesions. UvrC both incises the 5' and 3' sides of the lesion. The N-terminal half is responsible for the 3' incision and the C-terminal half is responsible for the 5' incision.</text>
</comment>
<evidence type="ECO:0000259" key="9">
    <source>
        <dbReference type="PROSITE" id="PS50164"/>
    </source>
</evidence>
<dbReference type="PANTHER" id="PTHR30562:SF1">
    <property type="entry name" value="UVRABC SYSTEM PROTEIN C"/>
    <property type="match status" value="1"/>
</dbReference>
<dbReference type="GO" id="GO:0005737">
    <property type="term" value="C:cytoplasm"/>
    <property type="evidence" value="ECO:0007669"/>
    <property type="project" value="UniProtKB-SubCell"/>
</dbReference>
<dbReference type="PANTHER" id="PTHR30562">
    <property type="entry name" value="UVRC/OXIDOREDUCTASE"/>
    <property type="match status" value="1"/>
</dbReference>
<evidence type="ECO:0000256" key="7">
    <source>
        <dbReference type="HAMAP-Rule" id="MF_00203"/>
    </source>
</evidence>
<dbReference type="Gene3D" id="3.30.420.340">
    <property type="entry name" value="UvrC, RNAse H endonuclease domain"/>
    <property type="match status" value="1"/>
</dbReference>
<dbReference type="GO" id="GO:0009432">
    <property type="term" value="P:SOS response"/>
    <property type="evidence" value="ECO:0007669"/>
    <property type="project" value="UniProtKB-UniRule"/>
</dbReference>
<dbReference type="InterPro" id="IPR050066">
    <property type="entry name" value="UvrABC_protein_C"/>
</dbReference>
<comment type="similarity">
    <text evidence="7">Belongs to the UvrC family.</text>
</comment>
<keyword evidence="5 7" id="KW-0234">DNA repair</keyword>
<keyword evidence="4 7" id="KW-0267">Excision nuclease</keyword>
<dbReference type="InterPro" id="IPR004791">
    <property type="entry name" value="UvrC"/>
</dbReference>
<keyword evidence="6 7" id="KW-0742">SOS response</keyword>
<proteinExistence type="inferred from homology"/>
<dbReference type="Proteomes" id="UP000503336">
    <property type="component" value="Chromosome"/>
</dbReference>
<dbReference type="Pfam" id="PF02151">
    <property type="entry name" value="UVR"/>
    <property type="match status" value="1"/>
</dbReference>
<comment type="subcellular location">
    <subcellularLocation>
        <location evidence="7">Cytoplasm</location>
    </subcellularLocation>
</comment>
<dbReference type="InterPro" id="IPR010994">
    <property type="entry name" value="RuvA_2-like"/>
</dbReference>
<dbReference type="NCBIfam" id="NF001824">
    <property type="entry name" value="PRK00558.1-5"/>
    <property type="match status" value="1"/>
</dbReference>
<dbReference type="InterPro" id="IPR003583">
    <property type="entry name" value="Hlx-hairpin-Hlx_DNA-bd_motif"/>
</dbReference>
<feature type="domain" description="UVR" evidence="8">
    <location>
        <begin position="228"/>
        <end position="263"/>
    </location>
</feature>
<dbReference type="InterPro" id="IPR038476">
    <property type="entry name" value="UvrC_RNase_H_dom_sf"/>
</dbReference>
<dbReference type="SMART" id="SM00465">
    <property type="entry name" value="GIYc"/>
    <property type="match status" value="1"/>
</dbReference>
<dbReference type="NCBIfam" id="TIGR00194">
    <property type="entry name" value="uvrC"/>
    <property type="match status" value="1"/>
</dbReference>
<dbReference type="InterPro" id="IPR035901">
    <property type="entry name" value="GIY-YIG_endonuc_sf"/>
</dbReference>
<sequence>MTETNAPQSPLGFDEDASNLARDATTGPEVIRSYLLRLPARPGVYRMLGLKGEVLYVGKARSLKARVSNYTRLQGNSTRIQRMILSTASMMFVTTPTETEALLLEANLIKQLKPRYNVILRDDKSFAHIVVGADHPFPQIKKHRGARTRAGRYFGPFASAGAVNRTLNQLQKAFLLRTCSDSMFENRTRPCLLYQIKRCSAPCVGLIDEADYAKLVKDAWRFLEGRSTGVQEELAVRMREASAAMEFEQAAIYRDRIAALTRVQQNQGVNPETVEEADVVAVHAEGGQACVQVFFFRSHQNWGNRAYFPRTGSDAPEEEILAAFLAQFYVGKTPAKLVLTSHEPEDSDLVAEALSLAAGRKVTLARPQRGEKRLLLEHALTNAKEALARRMAESAAQTKLLAGVAEAFGLESPPRRIEVYDNSHIQGAHAVGAMIVAGPEGFEKKAYRKFNIRNAAVTPGDDFGMMKEVLTRRFQRLLREDPDRESAEWPDLILIDGGAGQVAAVREVMAELGVENVAMIGVAKGLERDAGKEEFHKPSGGRPFMLPHRDPTLYFVQRLRDEAHRFAIGAHRAKRSKAIGQNPLDDAPGIGPARKRALLAHFGSAKAVARAGLADLKAVEGISGKMAQALHDFFNDGT</sequence>
<gene>
    <name evidence="7 11" type="primary">uvrC</name>
    <name evidence="11" type="ORF">G5B40_09040</name>
</gene>
<dbReference type="SUPFAM" id="SSF46600">
    <property type="entry name" value="C-terminal UvrC-binding domain of UvrB"/>
    <property type="match status" value="1"/>
</dbReference>
<dbReference type="PROSITE" id="PS50151">
    <property type="entry name" value="UVR"/>
    <property type="match status" value="1"/>
</dbReference>
<dbReference type="Gene3D" id="4.10.860.10">
    <property type="entry name" value="UVR domain"/>
    <property type="match status" value="1"/>
</dbReference>
<evidence type="ECO:0000256" key="3">
    <source>
        <dbReference type="ARBA" id="ARBA00022769"/>
    </source>
</evidence>
<evidence type="ECO:0000313" key="12">
    <source>
        <dbReference type="Proteomes" id="UP000503336"/>
    </source>
</evidence>
<keyword evidence="1 7" id="KW-0963">Cytoplasm</keyword>